<dbReference type="RefSeq" id="WP_320183256.1">
    <property type="nucleotide sequence ID" value="NZ_CP138332.1"/>
</dbReference>
<sequence length="634" mass="72778">MKYIVLIYFAMLSLYSKAQLHYAVESIPKELKARAAATVRDESVYVEMRAENDVLLRVKKAITVHNKSGDYYAAVPLYYNKSAVIKSIKGTIYNEFGMPIHKITAKNFVDISAADGFSMFSDSRLKLYQYNAIQYPYTIEISYEVQHKQNLAIPSWTPNYSPQLAVEHSEYVFAAAPAVEIRAHTQHISNDAKVEKTEKLTSYKWEVSSLPAVKEENYTRSFREQAVQVNIVPKKISYYGRSGSFDNWEEFGKWKYDNLLAGKQNLDEKAKSKVLDLIKDCKTDKEKAKRLYKYLQEKTRYVSIQIGIGGLEPFPASDVEKYGYGDCKALVNYMQNLLTFADIPSYYCVVEAGNKKESLKFDFANVQDGNHIILCIPFENDTTWLECTSQEMPFGFLGDFTDDRLVLACTPNGGKVLRTPTYSEKDNRQLRTAKLKLLDLTNLQGTIETQFFGTQYDNHMDVFRANNTEKPKLLARHYDINNISFNNIDYAKIDQEYAPGIQENIAISIGNIASKTSNRLQIPSSLFNSYGNIQRNENRQQQIYINRGFTDEDNVEIDLPENVSKLMLPMKKEFSCEMGNYSFTARIEDNKLITNRILTIKQGTYEPQLYGDFQEFLKSVSQTDKGRFTLEILQ</sequence>
<dbReference type="Gene3D" id="3.10.620.30">
    <property type="match status" value="1"/>
</dbReference>
<dbReference type="EMBL" id="JBHUPB010000015">
    <property type="protein sequence ID" value="MFD2969767.1"/>
    <property type="molecule type" value="Genomic_DNA"/>
</dbReference>
<gene>
    <name evidence="2" type="ORF">ACFS7Y_20435</name>
</gene>
<dbReference type="Gene3D" id="2.60.40.3140">
    <property type="match status" value="1"/>
</dbReference>
<feature type="domain" description="DUF3857" evidence="1">
    <location>
        <begin position="57"/>
        <end position="213"/>
    </location>
</feature>
<comment type="caution">
    <text evidence="2">The sequence shown here is derived from an EMBL/GenBank/DDBJ whole genome shotgun (WGS) entry which is preliminary data.</text>
</comment>
<protein>
    <submittedName>
        <fullName evidence="2">DUF3857 domain-containing protein</fullName>
    </submittedName>
</protein>
<dbReference type="SUPFAM" id="SSF54001">
    <property type="entry name" value="Cysteine proteinases"/>
    <property type="match status" value="1"/>
</dbReference>
<dbReference type="Gene3D" id="2.60.120.1130">
    <property type="match status" value="1"/>
</dbReference>
<proteinExistence type="predicted"/>
<reference evidence="3" key="1">
    <citation type="journal article" date="2019" name="Int. J. Syst. Evol. Microbiol.">
        <title>The Global Catalogue of Microorganisms (GCM) 10K type strain sequencing project: providing services to taxonomists for standard genome sequencing and annotation.</title>
        <authorList>
            <consortium name="The Broad Institute Genomics Platform"/>
            <consortium name="The Broad Institute Genome Sequencing Center for Infectious Disease"/>
            <person name="Wu L."/>
            <person name="Ma J."/>
        </authorList>
    </citation>
    <scope>NUCLEOTIDE SEQUENCE [LARGE SCALE GENOMIC DNA]</scope>
    <source>
        <strain evidence="3">KCTC 22814</strain>
    </source>
</reference>
<dbReference type="InterPro" id="IPR024618">
    <property type="entry name" value="DUF3857"/>
</dbReference>
<evidence type="ECO:0000313" key="2">
    <source>
        <dbReference type="EMBL" id="MFD2969767.1"/>
    </source>
</evidence>
<organism evidence="2 3">
    <name type="scientific">Sphingobacterium bambusae</name>
    <dbReference type="NCBI Taxonomy" id="662858"/>
    <lineage>
        <taxon>Bacteria</taxon>
        <taxon>Pseudomonadati</taxon>
        <taxon>Bacteroidota</taxon>
        <taxon>Sphingobacteriia</taxon>
        <taxon>Sphingobacteriales</taxon>
        <taxon>Sphingobacteriaceae</taxon>
        <taxon>Sphingobacterium</taxon>
    </lineage>
</organism>
<dbReference type="InterPro" id="IPR038765">
    <property type="entry name" value="Papain-like_cys_pep_sf"/>
</dbReference>
<name>A0ABW6BLP8_9SPHI</name>
<evidence type="ECO:0000259" key="1">
    <source>
        <dbReference type="Pfam" id="PF12969"/>
    </source>
</evidence>
<dbReference type="Proteomes" id="UP001597525">
    <property type="component" value="Unassembled WGS sequence"/>
</dbReference>
<dbReference type="Pfam" id="PF12969">
    <property type="entry name" value="DUF3857"/>
    <property type="match status" value="1"/>
</dbReference>
<evidence type="ECO:0000313" key="3">
    <source>
        <dbReference type="Proteomes" id="UP001597525"/>
    </source>
</evidence>
<keyword evidence="3" id="KW-1185">Reference proteome</keyword>
<accession>A0ABW6BLP8</accession>